<proteinExistence type="inferred from homology"/>
<feature type="compositionally biased region" description="Basic and acidic residues" evidence="10">
    <location>
        <begin position="367"/>
        <end position="381"/>
    </location>
</feature>
<dbReference type="GO" id="GO:0090575">
    <property type="term" value="C:RNA polymerase II transcription regulator complex"/>
    <property type="evidence" value="ECO:0007669"/>
    <property type="project" value="TreeGrafter"/>
</dbReference>
<keyword evidence="7 9" id="KW-0539">Nucleus</keyword>
<protein>
    <recommendedName>
        <fullName evidence="11">E2F/DP family winged-helix DNA-binding domain-containing protein</fullName>
    </recommendedName>
</protein>
<evidence type="ECO:0000256" key="9">
    <source>
        <dbReference type="RuleBase" id="RU003796"/>
    </source>
</evidence>
<feature type="region of interest" description="Disordered" evidence="10">
    <location>
        <begin position="367"/>
        <end position="428"/>
    </location>
</feature>
<evidence type="ECO:0000256" key="1">
    <source>
        <dbReference type="ARBA" id="ARBA00004123"/>
    </source>
</evidence>
<organism evidence="12">
    <name type="scientific">Ostreococcus mediterraneus</name>
    <dbReference type="NCBI Taxonomy" id="1486918"/>
    <lineage>
        <taxon>Eukaryota</taxon>
        <taxon>Viridiplantae</taxon>
        <taxon>Chlorophyta</taxon>
        <taxon>Mamiellophyceae</taxon>
        <taxon>Mamiellales</taxon>
        <taxon>Bathycoccaceae</taxon>
        <taxon>Ostreococcus</taxon>
    </lineage>
</organism>
<keyword evidence="5 9" id="KW-0238">DNA-binding</keyword>
<dbReference type="InterPro" id="IPR036390">
    <property type="entry name" value="WH_DNA-bd_sf"/>
</dbReference>
<dbReference type="GO" id="GO:0000978">
    <property type="term" value="F:RNA polymerase II cis-regulatory region sequence-specific DNA binding"/>
    <property type="evidence" value="ECO:0007669"/>
    <property type="project" value="InterPro"/>
</dbReference>
<evidence type="ECO:0000256" key="4">
    <source>
        <dbReference type="ARBA" id="ARBA00023015"/>
    </source>
</evidence>
<evidence type="ECO:0000256" key="10">
    <source>
        <dbReference type="SAM" id="MobiDB-lite"/>
    </source>
</evidence>
<feature type="compositionally biased region" description="Low complexity" evidence="10">
    <location>
        <begin position="199"/>
        <end position="217"/>
    </location>
</feature>
<feature type="domain" description="E2F/DP family winged-helix DNA-binding" evidence="11">
    <location>
        <begin position="244"/>
        <end position="324"/>
    </location>
</feature>
<feature type="compositionally biased region" description="Polar residues" evidence="10">
    <location>
        <begin position="383"/>
        <end position="393"/>
    </location>
</feature>
<keyword evidence="6 9" id="KW-0804">Transcription</keyword>
<name>A0A7S0KNN9_9CHLO</name>
<dbReference type="Pfam" id="PF02319">
    <property type="entry name" value="WHD_E2F_TDP"/>
    <property type="match status" value="2"/>
</dbReference>
<dbReference type="InterPro" id="IPR036388">
    <property type="entry name" value="WH-like_DNA-bd_sf"/>
</dbReference>
<reference evidence="12" key="1">
    <citation type="submission" date="2021-01" db="EMBL/GenBank/DDBJ databases">
        <authorList>
            <person name="Corre E."/>
            <person name="Pelletier E."/>
            <person name="Niang G."/>
            <person name="Scheremetjew M."/>
            <person name="Finn R."/>
            <person name="Kale V."/>
            <person name="Holt S."/>
            <person name="Cochrane G."/>
            <person name="Meng A."/>
            <person name="Brown T."/>
            <person name="Cohen L."/>
        </authorList>
    </citation>
    <scope>NUCLEOTIDE SEQUENCE</scope>
    <source>
        <strain evidence="12">Clade-D-RCC2572</strain>
    </source>
</reference>
<evidence type="ECO:0000256" key="5">
    <source>
        <dbReference type="ARBA" id="ARBA00023125"/>
    </source>
</evidence>
<comment type="subcellular location">
    <subcellularLocation>
        <location evidence="1 9">Nucleus</location>
    </subcellularLocation>
</comment>
<feature type="region of interest" description="Disordered" evidence="10">
    <location>
        <begin position="177"/>
        <end position="217"/>
    </location>
</feature>
<dbReference type="PANTHER" id="PTHR12081:SF7">
    <property type="entry name" value="TRANSCRIPTION FACTOR EFL-3"/>
    <property type="match status" value="1"/>
</dbReference>
<evidence type="ECO:0000256" key="2">
    <source>
        <dbReference type="ARBA" id="ARBA00010940"/>
    </source>
</evidence>
<dbReference type="InterPro" id="IPR015633">
    <property type="entry name" value="E2F"/>
</dbReference>
<dbReference type="SUPFAM" id="SSF46785">
    <property type="entry name" value="Winged helix' DNA-binding domain"/>
    <property type="match status" value="2"/>
</dbReference>
<evidence type="ECO:0000256" key="6">
    <source>
        <dbReference type="ARBA" id="ARBA00023163"/>
    </source>
</evidence>
<dbReference type="FunFam" id="1.10.10.10:FF:000073">
    <property type="entry name" value="E2F transcription factor 8"/>
    <property type="match status" value="1"/>
</dbReference>
<evidence type="ECO:0000256" key="3">
    <source>
        <dbReference type="ARBA" id="ARBA00022491"/>
    </source>
</evidence>
<gene>
    <name evidence="12" type="ORF">OMED0929_LOCUS6472</name>
</gene>
<dbReference type="AlphaFoldDB" id="A0A7S0KNN9"/>
<evidence type="ECO:0000256" key="7">
    <source>
        <dbReference type="ARBA" id="ARBA00023242"/>
    </source>
</evidence>
<evidence type="ECO:0000259" key="11">
    <source>
        <dbReference type="SMART" id="SM01372"/>
    </source>
</evidence>
<dbReference type="SMART" id="SM01372">
    <property type="entry name" value="E2F_TDP"/>
    <property type="match status" value="2"/>
</dbReference>
<dbReference type="InterPro" id="IPR003316">
    <property type="entry name" value="E2F_WHTH_DNA-bd_dom"/>
</dbReference>
<evidence type="ECO:0000313" key="12">
    <source>
        <dbReference type="EMBL" id="CAD8587488.1"/>
    </source>
</evidence>
<sequence>MGSGGEGKRETHAVYAAHAGQGSARGANVNVEDAKDGEARGNERDGMRAAAYGATGANVMMATTMPKVNQECAANAQYSRKEKSLGVLCENFLSLYGQGQEELISLDETATKLGVERRRIYDIANVLESIDVVERRAKNQYVWHGVRHLSESLKRLKEAGLKEFGADFAGDDGLSTNPLPMYSIEGSDDVKVDDDSDRSSPTTTTTNTTNTTNTTSAAATHKSAAKAFAGQGRFAVPDWNYDSRREKSLGLLSQKFVQLFLASKTNVVSLDTAAKILLGDYADDAKLKTKIRRLYDIANILCSLHLIEKIHLMESRKPAFLWLCRENTSAEVIARGGGLEWFSKAEATQKLHNEATQLLAKHKQALTEKHNGQAQQKHMEQLQHGSKSTSSSKKAVRRRTSPVENTNGNNAKRARGRPRIPDGPDAELPVLAPRSGLGVTPDNSSHFHAMLAYTTAHLAARYPLDMTADLNAVIAQRTIGNANFLQQLAAASAAQAHAAHHMQYNTGANNHTTNLPMPMVGSDSTSQTKQAPPQQFPMFLPNMPAWTMSGMSYQSTQMQDMLKLYEESMAASMAAFKTNSVKKL</sequence>
<feature type="domain" description="E2F/DP family winged-helix DNA-binding" evidence="11">
    <location>
        <begin position="80"/>
        <end position="145"/>
    </location>
</feature>
<keyword evidence="3" id="KW-0678">Repressor</keyword>
<keyword evidence="4 9" id="KW-0805">Transcription regulation</keyword>
<keyword evidence="8" id="KW-0131">Cell cycle</keyword>
<evidence type="ECO:0000256" key="8">
    <source>
        <dbReference type="ARBA" id="ARBA00023306"/>
    </source>
</evidence>
<comment type="similarity">
    <text evidence="2 9">Belongs to the E2F/DP family.</text>
</comment>
<dbReference type="FunFam" id="1.10.10.10:FF:000295">
    <property type="entry name" value="E2F transcription factor-like E2FE"/>
    <property type="match status" value="1"/>
</dbReference>
<dbReference type="EMBL" id="HBEW01007658">
    <property type="protein sequence ID" value="CAD8587488.1"/>
    <property type="molecule type" value="Transcribed_RNA"/>
</dbReference>
<dbReference type="PANTHER" id="PTHR12081">
    <property type="entry name" value="TRANSCRIPTION FACTOR E2F"/>
    <property type="match status" value="1"/>
</dbReference>
<dbReference type="Gene3D" id="1.10.10.10">
    <property type="entry name" value="Winged helix-like DNA-binding domain superfamily/Winged helix DNA-binding domain"/>
    <property type="match status" value="2"/>
</dbReference>
<accession>A0A7S0KNN9</accession>
<dbReference type="GO" id="GO:0000981">
    <property type="term" value="F:DNA-binding transcription factor activity, RNA polymerase II-specific"/>
    <property type="evidence" value="ECO:0007669"/>
    <property type="project" value="TreeGrafter"/>
</dbReference>